<evidence type="ECO:0000313" key="3">
    <source>
        <dbReference type="Proteomes" id="UP000246085"/>
    </source>
</evidence>
<dbReference type="AlphaFoldDB" id="A0A2U3PUP1"/>
<dbReference type="Proteomes" id="UP000246085">
    <property type="component" value="Chromosome BRAD3257"/>
</dbReference>
<evidence type="ECO:0000256" key="1">
    <source>
        <dbReference type="SAM" id="MobiDB-lite"/>
    </source>
</evidence>
<gene>
    <name evidence="2" type="ORF">BRAD3257_1709</name>
</gene>
<evidence type="ECO:0000313" key="2">
    <source>
        <dbReference type="EMBL" id="SPP92828.1"/>
    </source>
</evidence>
<reference evidence="2 3" key="1">
    <citation type="submission" date="2018-03" db="EMBL/GenBank/DDBJ databases">
        <authorList>
            <person name="Gully D."/>
        </authorList>
    </citation>
    <scope>NUCLEOTIDE SEQUENCE [LARGE SCALE GENOMIC DNA]</scope>
    <source>
        <strain evidence="2">ORS3257</strain>
    </source>
</reference>
<feature type="region of interest" description="Disordered" evidence="1">
    <location>
        <begin position="1"/>
        <end position="41"/>
    </location>
</feature>
<name>A0A2U3PUP1_9BRAD</name>
<organism evidence="2 3">
    <name type="scientific">Bradyrhizobium vignae</name>
    <dbReference type="NCBI Taxonomy" id="1549949"/>
    <lineage>
        <taxon>Bacteria</taxon>
        <taxon>Pseudomonadati</taxon>
        <taxon>Pseudomonadota</taxon>
        <taxon>Alphaproteobacteria</taxon>
        <taxon>Hyphomicrobiales</taxon>
        <taxon>Nitrobacteraceae</taxon>
        <taxon>Bradyrhizobium</taxon>
    </lineage>
</organism>
<sequence>MEWLLSSEEAQRRAAAGLSSDDDPSKWPFGRDATIRRRPAPSLVWPPNPLTRVSRPTAVPNEPQLAAFAFDTDIYLLRIPIQPTCLPKSIQRFCNLVGRPSEGSLNLGRRLPTGADELRQLFVAVLHPCHQPDAPGSFRPRLFWAGRRRSRRLYPELVVAPRGGRFKTRAV</sequence>
<protein>
    <submittedName>
        <fullName evidence="2">Uncharacterized protein</fullName>
    </submittedName>
</protein>
<accession>A0A2U3PUP1</accession>
<dbReference type="KEGG" id="bvz:BRAD3257_1709"/>
<dbReference type="EMBL" id="LS398110">
    <property type="protein sequence ID" value="SPP92828.1"/>
    <property type="molecule type" value="Genomic_DNA"/>
</dbReference>
<proteinExistence type="predicted"/>